<dbReference type="RefSeq" id="WP_117487423.1">
    <property type="nucleotide sequence ID" value="NZ_QVIG01000001.1"/>
</dbReference>
<proteinExistence type="predicted"/>
<evidence type="ECO:0000256" key="1">
    <source>
        <dbReference type="SAM" id="MobiDB-lite"/>
    </source>
</evidence>
<comment type="caution">
    <text evidence="2">The sequence shown here is derived from an EMBL/GenBank/DDBJ whole genome shotgun (WGS) entry which is preliminary data.</text>
</comment>
<evidence type="ECO:0000313" key="3">
    <source>
        <dbReference type="Proteomes" id="UP000263377"/>
    </source>
</evidence>
<dbReference type="AlphaFoldDB" id="A0A372ZUC4"/>
<protein>
    <recommendedName>
        <fullName evidence="4">DUF3558 domain-containing protein</fullName>
    </recommendedName>
</protein>
<dbReference type="EMBL" id="QVIG01000001">
    <property type="protein sequence ID" value="RGD59094.1"/>
    <property type="molecule type" value="Genomic_DNA"/>
</dbReference>
<organism evidence="2 3">
    <name type="scientific">Kitasatospora xanthocidica</name>
    <dbReference type="NCBI Taxonomy" id="83382"/>
    <lineage>
        <taxon>Bacteria</taxon>
        <taxon>Bacillati</taxon>
        <taxon>Actinomycetota</taxon>
        <taxon>Actinomycetes</taxon>
        <taxon>Kitasatosporales</taxon>
        <taxon>Streptomycetaceae</taxon>
        <taxon>Kitasatospora</taxon>
    </lineage>
</organism>
<keyword evidence="3" id="KW-1185">Reference proteome</keyword>
<name>A0A372ZUC4_9ACTN</name>
<reference evidence="2 3" key="1">
    <citation type="submission" date="2018-08" db="EMBL/GenBank/DDBJ databases">
        <title>Diversity &amp; Physiological Properties of Lignin-Decomposing Actinobacteria from Soil.</title>
        <authorList>
            <person name="Roh S.G."/>
            <person name="Kim S.B."/>
        </authorList>
    </citation>
    <scope>NUCLEOTIDE SEQUENCE [LARGE SCALE GENOMIC DNA]</scope>
    <source>
        <strain evidence="2 3">MMS17-GH009</strain>
    </source>
</reference>
<gene>
    <name evidence="2" type="ORF">DR950_16070</name>
</gene>
<sequence length="216" mass="22659">MLVAGCGSNEGNGGKPASAPKAEQLGPDTGTRYSRVVVPQLDGLTCSEGKGGFKFGSDLDMLVAGVDDLPALKDGGDEVKGTASCFGNPRITLSKGAHSATAPHFTARTSLFTAVDDPQGALDKSFEHTMKLIQDYGRSPVGEPKAYSSKTMVMKCRQNVADGFPMTTCFWANYSAVGEVDFYPPNNQHVPLDQAAERTRSFATAALSTQSATGSP</sequence>
<evidence type="ECO:0008006" key="4">
    <source>
        <dbReference type="Google" id="ProtNLM"/>
    </source>
</evidence>
<evidence type="ECO:0000313" key="2">
    <source>
        <dbReference type="EMBL" id="RGD59094.1"/>
    </source>
</evidence>
<dbReference type="Proteomes" id="UP000263377">
    <property type="component" value="Unassembled WGS sequence"/>
</dbReference>
<accession>A0A372ZUC4</accession>
<feature type="region of interest" description="Disordered" evidence="1">
    <location>
        <begin position="1"/>
        <end position="31"/>
    </location>
</feature>